<dbReference type="Proteomes" id="UP000085678">
    <property type="component" value="Unplaced"/>
</dbReference>
<feature type="compositionally biased region" description="Polar residues" evidence="9">
    <location>
        <begin position="655"/>
        <end position="668"/>
    </location>
</feature>
<dbReference type="InterPro" id="IPR036034">
    <property type="entry name" value="PDZ_sf"/>
</dbReference>
<dbReference type="GeneID" id="106167835"/>
<keyword evidence="7" id="KW-0970">Cilium biogenesis/degradation</keyword>
<dbReference type="GO" id="GO:0001736">
    <property type="term" value="P:establishment of planar polarity"/>
    <property type="evidence" value="ECO:0007669"/>
    <property type="project" value="InterPro"/>
</dbReference>
<evidence type="ECO:0000259" key="10">
    <source>
        <dbReference type="SMART" id="SM00228"/>
    </source>
</evidence>
<evidence type="ECO:0000256" key="2">
    <source>
        <dbReference type="ARBA" id="ARBA00004241"/>
    </source>
</evidence>
<dbReference type="OrthoDB" id="10038586at2759"/>
<dbReference type="SUPFAM" id="SSF50156">
    <property type="entry name" value="PDZ domain-like"/>
    <property type="match status" value="1"/>
</dbReference>
<feature type="compositionally biased region" description="Acidic residues" evidence="9">
    <location>
        <begin position="15"/>
        <end position="38"/>
    </location>
</feature>
<evidence type="ECO:0000256" key="1">
    <source>
        <dbReference type="ARBA" id="ARBA00004120"/>
    </source>
</evidence>
<dbReference type="KEGG" id="lak:106167835"/>
<dbReference type="PANTHER" id="PTHR21082">
    <property type="entry name" value="PROTEIN INTURNED"/>
    <property type="match status" value="1"/>
</dbReference>
<keyword evidence="5" id="KW-0217">Developmental protein</keyword>
<evidence type="ECO:0000313" key="12">
    <source>
        <dbReference type="RefSeq" id="XP_013402175.1"/>
    </source>
</evidence>
<comment type="subcellular location">
    <subcellularLocation>
        <location evidence="2">Cell surface</location>
    </subcellularLocation>
    <subcellularLocation>
        <location evidence="1">Cytoplasm</location>
        <location evidence="1">Cytoskeleton</location>
        <location evidence="1">Cilium basal body</location>
    </subcellularLocation>
</comment>
<dbReference type="Pfam" id="PF19031">
    <property type="entry name" value="Intu_longin_1"/>
    <property type="match status" value="1"/>
</dbReference>
<reference evidence="12" key="1">
    <citation type="submission" date="2025-08" db="UniProtKB">
        <authorList>
            <consortium name="RefSeq"/>
        </authorList>
    </citation>
    <scope>IDENTIFICATION</scope>
    <source>
        <tissue evidence="12">Gonads</tissue>
    </source>
</reference>
<evidence type="ECO:0000256" key="5">
    <source>
        <dbReference type="ARBA" id="ARBA00022473"/>
    </source>
</evidence>
<gene>
    <name evidence="12" type="primary">LOC106167835</name>
</gene>
<dbReference type="Pfam" id="PF19032">
    <property type="entry name" value="Intu_longin_2"/>
    <property type="match status" value="1"/>
</dbReference>
<dbReference type="FunCoup" id="A0A1S3IVF8">
    <property type="interactions" value="72"/>
</dbReference>
<dbReference type="AlphaFoldDB" id="A0A1S3IVF8"/>
<dbReference type="GO" id="GO:0005737">
    <property type="term" value="C:cytoplasm"/>
    <property type="evidence" value="ECO:0007669"/>
    <property type="project" value="TreeGrafter"/>
</dbReference>
<dbReference type="STRING" id="7574.A0A1S3IVF8"/>
<evidence type="ECO:0000256" key="4">
    <source>
        <dbReference type="ARBA" id="ARBA00015639"/>
    </source>
</evidence>
<dbReference type="InParanoid" id="A0A1S3IVF8"/>
<dbReference type="InterPro" id="IPR001478">
    <property type="entry name" value="PDZ"/>
</dbReference>
<dbReference type="InterPro" id="IPR043989">
    <property type="entry name" value="CCZ1/INTU/HSP4_longin_3"/>
</dbReference>
<dbReference type="Pfam" id="PF19033">
    <property type="entry name" value="Intu_longin_3"/>
    <property type="match status" value="1"/>
</dbReference>
<evidence type="ECO:0000256" key="6">
    <source>
        <dbReference type="ARBA" id="ARBA00022490"/>
    </source>
</evidence>
<dbReference type="RefSeq" id="XP_013402175.1">
    <property type="nucleotide sequence ID" value="XM_013546721.1"/>
</dbReference>
<keyword evidence="6" id="KW-0963">Cytoplasm</keyword>
<dbReference type="OMA" id="YVCHRSD"/>
<protein>
    <recommendedName>
        <fullName evidence="4">Protein inturned</fullName>
    </recommendedName>
    <alternativeName>
        <fullName evidence="8">Inturned planar cell polarity effector homolog</fullName>
    </alternativeName>
</protein>
<comment type="similarity">
    <text evidence="3">Belongs to the inturned family.</text>
</comment>
<dbReference type="GO" id="GO:0007399">
    <property type="term" value="P:nervous system development"/>
    <property type="evidence" value="ECO:0007669"/>
    <property type="project" value="TreeGrafter"/>
</dbReference>
<feature type="compositionally biased region" description="Polar residues" evidence="9">
    <location>
        <begin position="708"/>
        <end position="723"/>
    </location>
</feature>
<dbReference type="SMART" id="SM00228">
    <property type="entry name" value="PDZ"/>
    <property type="match status" value="1"/>
</dbReference>
<organism evidence="11 12">
    <name type="scientific">Lingula anatina</name>
    <name type="common">Brachiopod</name>
    <name type="synonym">Lingula unguis</name>
    <dbReference type="NCBI Taxonomy" id="7574"/>
    <lineage>
        <taxon>Eukaryota</taxon>
        <taxon>Metazoa</taxon>
        <taxon>Spiralia</taxon>
        <taxon>Lophotrochozoa</taxon>
        <taxon>Brachiopoda</taxon>
        <taxon>Linguliformea</taxon>
        <taxon>Lingulata</taxon>
        <taxon>Lingulida</taxon>
        <taxon>Linguloidea</taxon>
        <taxon>Lingulidae</taxon>
        <taxon>Lingula</taxon>
    </lineage>
</organism>
<proteinExistence type="inferred from homology"/>
<name>A0A1S3IVF8_LINAN</name>
<evidence type="ECO:0000256" key="8">
    <source>
        <dbReference type="ARBA" id="ARBA00032633"/>
    </source>
</evidence>
<feature type="region of interest" description="Disordered" evidence="9">
    <location>
        <begin position="1"/>
        <end position="38"/>
    </location>
</feature>
<dbReference type="PANTHER" id="PTHR21082:SF4">
    <property type="entry name" value="PROTEIN INTURNED"/>
    <property type="match status" value="1"/>
</dbReference>
<evidence type="ECO:0000256" key="7">
    <source>
        <dbReference type="ARBA" id="ARBA00022794"/>
    </source>
</evidence>
<dbReference type="InterPro" id="IPR039151">
    <property type="entry name" value="INTU"/>
</dbReference>
<feature type="region of interest" description="Disordered" evidence="9">
    <location>
        <begin position="655"/>
        <end position="763"/>
    </location>
</feature>
<evidence type="ECO:0000313" key="11">
    <source>
        <dbReference type="Proteomes" id="UP000085678"/>
    </source>
</evidence>
<keyword evidence="11" id="KW-1185">Reference proteome</keyword>
<dbReference type="InterPro" id="IPR043987">
    <property type="entry name" value="CCZ1/INTU/HSP4_longin_1"/>
</dbReference>
<accession>A0A1S3IVF8</accession>
<evidence type="ECO:0000256" key="9">
    <source>
        <dbReference type="SAM" id="MobiDB-lite"/>
    </source>
</evidence>
<dbReference type="InterPro" id="IPR043988">
    <property type="entry name" value="CCZ1/INTU_longin_2"/>
</dbReference>
<evidence type="ECO:0000256" key="3">
    <source>
        <dbReference type="ARBA" id="ARBA00010034"/>
    </source>
</evidence>
<dbReference type="Gene3D" id="2.30.42.10">
    <property type="match status" value="1"/>
</dbReference>
<feature type="domain" description="PDZ" evidence="10">
    <location>
        <begin position="176"/>
        <end position="263"/>
    </location>
</feature>
<sequence length="928" mass="103458">MAVRSYPRDYYGPLDEGEEIVDDDDYEEDSWSSYTDDDFSDSFEPAWANKVGEKGDLFYVEPPEGEEALFTSHQPLHINGHNNTGINSHEVNSAQTNGSAKQKEKTSIKKIKGFIGLKKKDDLNGHANVQPNNTSTPPRSVTFQDSVVGQGLWRQVYINVEPGRHNYGRRATLCETVFGIIPGSFDSQPMRNGVENGGPGVRDTRIMVQGLVPEGEAIKCGHIKIGDWLMKVNDLDVDFDSIDTVISTIQGPTQVKLTLQKLAIDFPSRPALARKTNDATDHLVKLVSGERLGAYIPQFKNVPHIAMYLTLEGSSDSMREKEDIVYQFPRQDNKLVQVRGLFITLCHMLVDVTNNSAKNSTLLVEGQLIHVGYSKQGREVLIIGVPANRVPAEQLNHVVDDTVRMMKVLYGSLRGAFVPREHQEKLDHFFSLLFQRVLLNEELRQHGMKCMETGQDGFLDTLPGVRWLDLPDEPKVNISNSLSELEAADFAEMSDSYYDRRRSYTILGSCLFYKGYLIANHLHKEDFMDIALYTKYYCLLALSSEHQVGQVVVWKEVFPTRRCHEQTDPLIPGYTEPDARWFLLVVGLKHSLICVLLEAGGCAGWIEGHPTPDPFFVDQARATLLHLETLDMAGQCEARLHSPSFPALITADQQLQGNKGASSQQNAKAGTKAGASPVSKKSQGPESILKNKKPSPLLDRSRTESDGDSTQSFDTSEGSTPVMNRTFDRKPSAGSEDSGGSGGSNQLFKNTGKKSRTMPGAYDMSGMRRDLLRQDSVKMTAGLDNTLFHYLHLDSMEGVYVCPTGAEVSDLEGSALHSQLVQNFHACCLIIRKVFEKAVKAKERETKGIKSRLGEDTSLIDVKEHGVLFRCSPESRTDKKKEAPSLTYWVVGRLFFDPYPREVYVCFQDSAQQNLVELAFKLSFGMCV</sequence>
<dbReference type="GO" id="GO:0009986">
    <property type="term" value="C:cell surface"/>
    <property type="evidence" value="ECO:0007669"/>
    <property type="project" value="UniProtKB-SubCell"/>
</dbReference>
<dbReference type="GO" id="GO:0016192">
    <property type="term" value="P:vesicle-mediated transport"/>
    <property type="evidence" value="ECO:0007669"/>
    <property type="project" value="InterPro"/>
</dbReference>
<dbReference type="GO" id="GO:0060271">
    <property type="term" value="P:cilium assembly"/>
    <property type="evidence" value="ECO:0007669"/>
    <property type="project" value="InterPro"/>
</dbReference>
<dbReference type="GO" id="GO:0005929">
    <property type="term" value="C:cilium"/>
    <property type="evidence" value="ECO:0007669"/>
    <property type="project" value="TreeGrafter"/>
</dbReference>